<keyword evidence="5" id="KW-1185">Reference proteome</keyword>
<reference evidence="4" key="5">
    <citation type="submission" date="2018-04" db="UniProtKB">
        <authorList>
            <consortium name="EnsemblFungi"/>
        </authorList>
    </citation>
    <scope>IDENTIFICATION</scope>
    <source>
        <strain evidence="4">R3-111a-1</strain>
    </source>
</reference>
<evidence type="ECO:0000313" key="4">
    <source>
        <dbReference type="EnsemblFungi" id="EJT74608"/>
    </source>
</evidence>
<feature type="compositionally biased region" description="Basic and acidic residues" evidence="1">
    <location>
        <begin position="243"/>
        <end position="253"/>
    </location>
</feature>
<protein>
    <submittedName>
        <fullName evidence="3 4">Uncharacterized protein</fullName>
    </submittedName>
</protein>
<dbReference type="eggNOG" id="ENOG502SGN3">
    <property type="taxonomic scope" value="Eukaryota"/>
</dbReference>
<organism evidence="3">
    <name type="scientific">Gaeumannomyces tritici (strain R3-111a-1)</name>
    <name type="common">Wheat and barley take-all root rot fungus</name>
    <name type="synonym">Gaeumannomyces graminis var. tritici</name>
    <dbReference type="NCBI Taxonomy" id="644352"/>
    <lineage>
        <taxon>Eukaryota</taxon>
        <taxon>Fungi</taxon>
        <taxon>Dikarya</taxon>
        <taxon>Ascomycota</taxon>
        <taxon>Pezizomycotina</taxon>
        <taxon>Sordariomycetes</taxon>
        <taxon>Sordariomycetidae</taxon>
        <taxon>Magnaporthales</taxon>
        <taxon>Magnaporthaceae</taxon>
        <taxon>Gaeumannomyces</taxon>
    </lineage>
</organism>
<feature type="transmembrane region" description="Helical" evidence="2">
    <location>
        <begin position="291"/>
        <end position="314"/>
    </location>
</feature>
<dbReference type="VEuPathDB" id="FungiDB:GGTG_08448"/>
<feature type="compositionally biased region" description="Acidic residues" evidence="1">
    <location>
        <begin position="225"/>
        <end position="235"/>
    </location>
</feature>
<keyword evidence="2" id="KW-0472">Membrane</keyword>
<name>J3P4L1_GAET3</name>
<reference evidence="4" key="4">
    <citation type="journal article" date="2015" name="G3 (Bethesda)">
        <title>Genome sequences of three phytopathogenic species of the Magnaporthaceae family of fungi.</title>
        <authorList>
            <person name="Okagaki L.H."/>
            <person name="Nunes C.C."/>
            <person name="Sailsbery J."/>
            <person name="Clay B."/>
            <person name="Brown D."/>
            <person name="John T."/>
            <person name="Oh Y."/>
            <person name="Young N."/>
            <person name="Fitzgerald M."/>
            <person name="Haas B.J."/>
            <person name="Zeng Q."/>
            <person name="Young S."/>
            <person name="Adiconis X."/>
            <person name="Fan L."/>
            <person name="Levin J.Z."/>
            <person name="Mitchell T.K."/>
            <person name="Okubara P.A."/>
            <person name="Farman M.L."/>
            <person name="Kohn L.M."/>
            <person name="Birren B."/>
            <person name="Ma L.-J."/>
            <person name="Dean R.A."/>
        </authorList>
    </citation>
    <scope>NUCLEOTIDE SEQUENCE</scope>
    <source>
        <strain evidence="4">R3-111a-1</strain>
    </source>
</reference>
<evidence type="ECO:0000313" key="3">
    <source>
        <dbReference type="EMBL" id="EJT74608.1"/>
    </source>
</evidence>
<reference evidence="5" key="1">
    <citation type="submission" date="2010-07" db="EMBL/GenBank/DDBJ databases">
        <title>The genome sequence of Gaeumannomyces graminis var. tritici strain R3-111a-1.</title>
        <authorList>
            <consortium name="The Broad Institute Genome Sequencing Platform"/>
            <person name="Ma L.-J."/>
            <person name="Dead R."/>
            <person name="Young S."/>
            <person name="Zeng Q."/>
            <person name="Koehrsen M."/>
            <person name="Alvarado L."/>
            <person name="Berlin A."/>
            <person name="Chapman S.B."/>
            <person name="Chen Z."/>
            <person name="Freedman E."/>
            <person name="Gellesch M."/>
            <person name="Goldberg J."/>
            <person name="Griggs A."/>
            <person name="Gujja S."/>
            <person name="Heilman E.R."/>
            <person name="Heiman D."/>
            <person name="Hepburn T."/>
            <person name="Howarth C."/>
            <person name="Jen D."/>
            <person name="Larson L."/>
            <person name="Mehta T."/>
            <person name="Neiman D."/>
            <person name="Pearson M."/>
            <person name="Roberts A."/>
            <person name="Saif S."/>
            <person name="Shea T."/>
            <person name="Shenoy N."/>
            <person name="Sisk P."/>
            <person name="Stolte C."/>
            <person name="Sykes S."/>
            <person name="Walk T."/>
            <person name="White J."/>
            <person name="Yandava C."/>
            <person name="Haas B."/>
            <person name="Nusbaum C."/>
            <person name="Birren B."/>
        </authorList>
    </citation>
    <scope>NUCLEOTIDE SEQUENCE [LARGE SCALE GENOMIC DNA]</scope>
    <source>
        <strain evidence="5">R3-111a-1</strain>
    </source>
</reference>
<feature type="transmembrane region" description="Helical" evidence="2">
    <location>
        <begin position="79"/>
        <end position="98"/>
    </location>
</feature>
<feature type="region of interest" description="Disordered" evidence="1">
    <location>
        <begin position="221"/>
        <end position="253"/>
    </location>
</feature>
<dbReference type="EnsemblFungi" id="EJT74608">
    <property type="protein sequence ID" value="EJT74608"/>
    <property type="gene ID" value="GGTG_08448"/>
</dbReference>
<dbReference type="RefSeq" id="XP_009224552.1">
    <property type="nucleotide sequence ID" value="XM_009226288.1"/>
</dbReference>
<dbReference type="HOGENOM" id="CLU_052677_0_0_1"/>
<accession>J3P4L1</accession>
<feature type="transmembrane region" description="Helical" evidence="2">
    <location>
        <begin position="261"/>
        <end position="279"/>
    </location>
</feature>
<proteinExistence type="predicted"/>
<keyword evidence="2" id="KW-0812">Transmembrane</keyword>
<dbReference type="AlphaFoldDB" id="J3P4L1"/>
<feature type="transmembrane region" description="Helical" evidence="2">
    <location>
        <begin position="110"/>
        <end position="132"/>
    </location>
</feature>
<dbReference type="Proteomes" id="UP000006039">
    <property type="component" value="Unassembled WGS sequence"/>
</dbReference>
<feature type="transmembrane region" description="Helical" evidence="2">
    <location>
        <begin position="165"/>
        <end position="193"/>
    </location>
</feature>
<evidence type="ECO:0000256" key="2">
    <source>
        <dbReference type="SAM" id="Phobius"/>
    </source>
</evidence>
<feature type="transmembrane region" description="Helical" evidence="2">
    <location>
        <begin position="55"/>
        <end position="73"/>
    </location>
</feature>
<evidence type="ECO:0000313" key="5">
    <source>
        <dbReference type="Proteomes" id="UP000006039"/>
    </source>
</evidence>
<keyword evidence="2" id="KW-1133">Transmembrane helix</keyword>
<reference evidence="3" key="2">
    <citation type="submission" date="2010-07" db="EMBL/GenBank/DDBJ databases">
        <authorList>
            <consortium name="The Broad Institute Genome Sequencing Platform"/>
            <consortium name="Broad Institute Genome Sequencing Center for Infectious Disease"/>
            <person name="Ma L.-J."/>
            <person name="Dead R."/>
            <person name="Young S."/>
            <person name="Zeng Q."/>
            <person name="Koehrsen M."/>
            <person name="Alvarado L."/>
            <person name="Berlin A."/>
            <person name="Chapman S.B."/>
            <person name="Chen Z."/>
            <person name="Freedman E."/>
            <person name="Gellesch M."/>
            <person name="Goldberg J."/>
            <person name="Griggs A."/>
            <person name="Gujja S."/>
            <person name="Heilman E.R."/>
            <person name="Heiman D."/>
            <person name="Hepburn T."/>
            <person name="Howarth C."/>
            <person name="Jen D."/>
            <person name="Larson L."/>
            <person name="Mehta T."/>
            <person name="Neiman D."/>
            <person name="Pearson M."/>
            <person name="Roberts A."/>
            <person name="Saif S."/>
            <person name="Shea T."/>
            <person name="Shenoy N."/>
            <person name="Sisk P."/>
            <person name="Stolte C."/>
            <person name="Sykes S."/>
            <person name="Walk T."/>
            <person name="White J."/>
            <person name="Yandava C."/>
            <person name="Haas B."/>
            <person name="Nusbaum C."/>
            <person name="Birren B."/>
        </authorList>
    </citation>
    <scope>NUCLEOTIDE SEQUENCE</scope>
    <source>
        <strain evidence="3">R3-111a-1</strain>
    </source>
</reference>
<reference evidence="3" key="3">
    <citation type="submission" date="2010-09" db="EMBL/GenBank/DDBJ databases">
        <title>Annotation of Gaeumannomyces graminis var. tritici R3-111a-1.</title>
        <authorList>
            <consortium name="The Broad Institute Genome Sequencing Platform"/>
            <person name="Ma L.-J."/>
            <person name="Dead R."/>
            <person name="Young S.K."/>
            <person name="Zeng Q."/>
            <person name="Gargeya S."/>
            <person name="Fitzgerald M."/>
            <person name="Haas B."/>
            <person name="Abouelleil A."/>
            <person name="Alvarado L."/>
            <person name="Arachchi H.M."/>
            <person name="Berlin A."/>
            <person name="Brown A."/>
            <person name="Chapman S.B."/>
            <person name="Chen Z."/>
            <person name="Dunbar C."/>
            <person name="Freedman E."/>
            <person name="Gearin G."/>
            <person name="Gellesch M."/>
            <person name="Goldberg J."/>
            <person name="Griggs A."/>
            <person name="Gujja S."/>
            <person name="Heiman D."/>
            <person name="Howarth C."/>
            <person name="Larson L."/>
            <person name="Lui A."/>
            <person name="MacDonald P.J.P."/>
            <person name="Mehta T."/>
            <person name="Montmayeur A."/>
            <person name="Murphy C."/>
            <person name="Neiman D."/>
            <person name="Pearson M."/>
            <person name="Priest M."/>
            <person name="Roberts A."/>
            <person name="Saif S."/>
            <person name="Shea T."/>
            <person name="Shenoy N."/>
            <person name="Sisk P."/>
            <person name="Stolte C."/>
            <person name="Sykes S."/>
            <person name="Yandava C."/>
            <person name="Wortman J."/>
            <person name="Nusbaum C."/>
            <person name="Birren B."/>
        </authorList>
    </citation>
    <scope>NUCLEOTIDE SEQUENCE</scope>
    <source>
        <strain evidence="3">R3-111a-1</strain>
    </source>
</reference>
<dbReference type="EMBL" id="GL385398">
    <property type="protein sequence ID" value="EJT74608.1"/>
    <property type="molecule type" value="Genomic_DNA"/>
</dbReference>
<dbReference type="OrthoDB" id="1323at2759"/>
<dbReference type="GeneID" id="20348906"/>
<evidence type="ECO:0000256" key="1">
    <source>
        <dbReference type="SAM" id="MobiDB-lite"/>
    </source>
</evidence>
<gene>
    <name evidence="4" type="primary">20348906</name>
    <name evidence="3" type="ORF">GGTG_08448</name>
</gene>
<sequence>MDVCVIEPNPDVTGIGIRISIYALCLTCRLLPFAVKLLSPADRRGASEFERASSAALGLQGLALLCTAIAQTAQRRLTLFHAVAVQHLLALLGVNLAARGRYRRRRRVATLDAAVAALAAAAFAAFDVYVWVKAPGFGSQPDCNGSTVYVVFGVSVGATDDVFRYVVLATFAVVPAFFVVVVLVSLPCCIAALRSLRGNRGGGGGSAWRVQGSCCGWNAPGDGSGSDDDDGDSDVESVRRRHGSDASEERPDPRISEGLRAVAYAVFSIYAIISLEQMIERNHLSEEEREWSFGQVIAIFLLGGTFYELAQVIISGIGARARSNDRNNQIELRPTSGPPP</sequence>
<feature type="transmembrane region" description="Helical" evidence="2">
    <location>
        <begin position="15"/>
        <end position="35"/>
    </location>
</feature>